<dbReference type="Pfam" id="PF00651">
    <property type="entry name" value="BTB"/>
    <property type="match status" value="1"/>
</dbReference>
<dbReference type="InterPro" id="IPR000210">
    <property type="entry name" value="BTB/POZ_dom"/>
</dbReference>
<protein>
    <recommendedName>
        <fullName evidence="1">BTB domain-containing protein</fullName>
    </recommendedName>
</protein>
<dbReference type="InterPro" id="IPR011333">
    <property type="entry name" value="SKP1/BTB/POZ_sf"/>
</dbReference>
<gene>
    <name evidence="2" type="ORF">CLAFUR5_08776</name>
</gene>
<dbReference type="RefSeq" id="XP_047759465.1">
    <property type="nucleotide sequence ID" value="XM_047907924.1"/>
</dbReference>
<dbReference type="PANTHER" id="PTHR47843">
    <property type="entry name" value="BTB DOMAIN-CONTAINING PROTEIN-RELATED"/>
    <property type="match status" value="1"/>
</dbReference>
<feature type="domain" description="BTB" evidence="1">
    <location>
        <begin position="23"/>
        <end position="91"/>
    </location>
</feature>
<dbReference type="OrthoDB" id="3650075at2759"/>
<dbReference type="CDD" id="cd18186">
    <property type="entry name" value="BTB_POZ_ZBTB_KLHL-like"/>
    <property type="match status" value="1"/>
</dbReference>
<dbReference type="EMBL" id="CP090165">
    <property type="protein sequence ID" value="UJO15099.1"/>
    <property type="molecule type" value="Genomic_DNA"/>
</dbReference>
<dbReference type="KEGG" id="ffu:CLAFUR5_08776"/>
<dbReference type="AlphaFoldDB" id="A0A9Q8LD90"/>
<keyword evidence="3" id="KW-1185">Reference proteome</keyword>
<dbReference type="SMART" id="SM00225">
    <property type="entry name" value="BTB"/>
    <property type="match status" value="1"/>
</dbReference>
<sequence length="261" mass="29409">MAYNQKMAFCDGLAKIAESVTLSDFTITCQGKKWPVHRVVLSLHSSVLGRACNGEFKQEASEKTHDLSAHELDHVEALIQYMYTFSYNGPRQDPPIVPPTFHGSIALLADKYDIVGLQELSNDKLRRALFQKIFDEDLANIIIMAYEAELATKAIRKTIVRHIVTQGLLGGTSEIEKALIEIMAQCPKFAVEVLQKQVAFSKELLVEAKQPLWKCPECMNFFREYIARDTARCECPHCGDPHTGRGWFQYAVTEAVDDPDV</sequence>
<dbReference type="PANTHER" id="PTHR47843:SF5">
    <property type="entry name" value="BTB_POZ DOMAIN PROTEIN"/>
    <property type="match status" value="1"/>
</dbReference>
<dbReference type="SUPFAM" id="SSF54695">
    <property type="entry name" value="POZ domain"/>
    <property type="match status" value="1"/>
</dbReference>
<dbReference type="GeneID" id="71988654"/>
<dbReference type="Proteomes" id="UP000756132">
    <property type="component" value="Chromosome 3"/>
</dbReference>
<evidence type="ECO:0000259" key="1">
    <source>
        <dbReference type="PROSITE" id="PS50097"/>
    </source>
</evidence>
<reference evidence="2" key="1">
    <citation type="submission" date="2021-12" db="EMBL/GenBank/DDBJ databases">
        <authorList>
            <person name="Zaccaron A."/>
            <person name="Stergiopoulos I."/>
        </authorList>
    </citation>
    <scope>NUCLEOTIDE SEQUENCE</scope>
    <source>
        <strain evidence="2">Race5_Kim</strain>
    </source>
</reference>
<organism evidence="2 3">
    <name type="scientific">Passalora fulva</name>
    <name type="common">Tomato leaf mold</name>
    <name type="synonym">Cladosporium fulvum</name>
    <dbReference type="NCBI Taxonomy" id="5499"/>
    <lineage>
        <taxon>Eukaryota</taxon>
        <taxon>Fungi</taxon>
        <taxon>Dikarya</taxon>
        <taxon>Ascomycota</taxon>
        <taxon>Pezizomycotina</taxon>
        <taxon>Dothideomycetes</taxon>
        <taxon>Dothideomycetidae</taxon>
        <taxon>Mycosphaerellales</taxon>
        <taxon>Mycosphaerellaceae</taxon>
        <taxon>Fulvia</taxon>
    </lineage>
</organism>
<evidence type="ECO:0000313" key="2">
    <source>
        <dbReference type="EMBL" id="UJO15099.1"/>
    </source>
</evidence>
<reference evidence="2" key="2">
    <citation type="journal article" date="2022" name="Microb. Genom.">
        <title>A chromosome-scale genome assembly of the tomato pathogen Cladosporium fulvum reveals a compartmentalized genome architecture and the presence of a dispensable chromosome.</title>
        <authorList>
            <person name="Zaccaron A.Z."/>
            <person name="Chen L.H."/>
            <person name="Samaras A."/>
            <person name="Stergiopoulos I."/>
        </authorList>
    </citation>
    <scope>NUCLEOTIDE SEQUENCE</scope>
    <source>
        <strain evidence="2">Race5_Kim</strain>
    </source>
</reference>
<proteinExistence type="predicted"/>
<dbReference type="PROSITE" id="PS50097">
    <property type="entry name" value="BTB"/>
    <property type="match status" value="1"/>
</dbReference>
<name>A0A9Q8LD90_PASFU</name>
<dbReference type="Gene3D" id="3.30.710.10">
    <property type="entry name" value="Potassium Channel Kv1.1, Chain A"/>
    <property type="match status" value="1"/>
</dbReference>
<accession>A0A9Q8LD90</accession>
<evidence type="ECO:0000313" key="3">
    <source>
        <dbReference type="Proteomes" id="UP000756132"/>
    </source>
</evidence>